<dbReference type="EMBL" id="JBHSWI010000001">
    <property type="protein sequence ID" value="MFC6644550.1"/>
    <property type="molecule type" value="Genomic_DNA"/>
</dbReference>
<evidence type="ECO:0008006" key="3">
    <source>
        <dbReference type="Google" id="ProtNLM"/>
    </source>
</evidence>
<accession>A0ABW1Z6G7</accession>
<dbReference type="RefSeq" id="WP_263372480.1">
    <property type="nucleotide sequence ID" value="NZ_JAGSYD010000005.1"/>
</dbReference>
<organism evidence="1 2">
    <name type="scientific">Granulicella cerasi</name>
    <dbReference type="NCBI Taxonomy" id="741063"/>
    <lineage>
        <taxon>Bacteria</taxon>
        <taxon>Pseudomonadati</taxon>
        <taxon>Acidobacteriota</taxon>
        <taxon>Terriglobia</taxon>
        <taxon>Terriglobales</taxon>
        <taxon>Acidobacteriaceae</taxon>
        <taxon>Granulicella</taxon>
    </lineage>
</organism>
<dbReference type="Proteomes" id="UP001596391">
    <property type="component" value="Unassembled WGS sequence"/>
</dbReference>
<reference evidence="2" key="1">
    <citation type="journal article" date="2019" name="Int. J. Syst. Evol. Microbiol.">
        <title>The Global Catalogue of Microorganisms (GCM) 10K type strain sequencing project: providing services to taxonomists for standard genome sequencing and annotation.</title>
        <authorList>
            <consortium name="The Broad Institute Genomics Platform"/>
            <consortium name="The Broad Institute Genome Sequencing Center for Infectious Disease"/>
            <person name="Wu L."/>
            <person name="Ma J."/>
        </authorList>
    </citation>
    <scope>NUCLEOTIDE SEQUENCE [LARGE SCALE GENOMIC DNA]</scope>
    <source>
        <strain evidence="2">CGMCC 1.16026</strain>
    </source>
</reference>
<protein>
    <recommendedName>
        <fullName evidence="3">Transposase</fullName>
    </recommendedName>
</protein>
<gene>
    <name evidence="1" type="ORF">ACFQBQ_02880</name>
</gene>
<evidence type="ECO:0000313" key="1">
    <source>
        <dbReference type="EMBL" id="MFC6644550.1"/>
    </source>
</evidence>
<name>A0ABW1Z6G7_9BACT</name>
<evidence type="ECO:0000313" key="2">
    <source>
        <dbReference type="Proteomes" id="UP001596391"/>
    </source>
</evidence>
<comment type="caution">
    <text evidence="1">The sequence shown here is derived from an EMBL/GenBank/DDBJ whole genome shotgun (WGS) entry which is preliminary data.</text>
</comment>
<proteinExistence type="predicted"/>
<keyword evidence="2" id="KW-1185">Reference proteome</keyword>
<sequence>MRSKKFHQTLACGNSRFEMCNMIAKGMRATHVTGTRIEDSINRVMGLMEPKPVVVKLQTIVR</sequence>